<evidence type="ECO:0000256" key="1">
    <source>
        <dbReference type="SAM" id="MobiDB-lite"/>
    </source>
</evidence>
<evidence type="ECO:0000313" key="2">
    <source>
        <dbReference type="EMBL" id="KAJ1160407.1"/>
    </source>
</evidence>
<gene>
    <name evidence="2" type="ORF">NDU88_000909</name>
</gene>
<comment type="caution">
    <text evidence="2">The sequence shown here is derived from an EMBL/GenBank/DDBJ whole genome shotgun (WGS) entry which is preliminary data.</text>
</comment>
<name>A0AAV7S715_PLEWA</name>
<organism evidence="2 3">
    <name type="scientific">Pleurodeles waltl</name>
    <name type="common">Iberian ribbed newt</name>
    <dbReference type="NCBI Taxonomy" id="8319"/>
    <lineage>
        <taxon>Eukaryota</taxon>
        <taxon>Metazoa</taxon>
        <taxon>Chordata</taxon>
        <taxon>Craniata</taxon>
        <taxon>Vertebrata</taxon>
        <taxon>Euteleostomi</taxon>
        <taxon>Amphibia</taxon>
        <taxon>Batrachia</taxon>
        <taxon>Caudata</taxon>
        <taxon>Salamandroidea</taxon>
        <taxon>Salamandridae</taxon>
        <taxon>Pleurodelinae</taxon>
        <taxon>Pleurodeles</taxon>
    </lineage>
</organism>
<evidence type="ECO:0000313" key="3">
    <source>
        <dbReference type="Proteomes" id="UP001066276"/>
    </source>
</evidence>
<sequence>MLMLTQSTPDDNGCPTVLSDSETRSNVKQLTPLHNAILLTLPRGTPLMHDLFVTDLDNGVYDTGDEFAENEDVQDAC</sequence>
<reference evidence="2" key="1">
    <citation type="journal article" date="2022" name="bioRxiv">
        <title>Sequencing and chromosome-scale assembly of the giantPleurodeles waltlgenome.</title>
        <authorList>
            <person name="Brown T."/>
            <person name="Elewa A."/>
            <person name="Iarovenko S."/>
            <person name="Subramanian E."/>
            <person name="Araus A.J."/>
            <person name="Petzold A."/>
            <person name="Susuki M."/>
            <person name="Suzuki K.-i.T."/>
            <person name="Hayashi T."/>
            <person name="Toyoda A."/>
            <person name="Oliveira C."/>
            <person name="Osipova E."/>
            <person name="Leigh N.D."/>
            <person name="Simon A."/>
            <person name="Yun M.H."/>
        </authorList>
    </citation>
    <scope>NUCLEOTIDE SEQUENCE</scope>
    <source>
        <strain evidence="2">20211129_DDA</strain>
        <tissue evidence="2">Liver</tissue>
    </source>
</reference>
<dbReference type="EMBL" id="JANPWB010000008">
    <property type="protein sequence ID" value="KAJ1160407.1"/>
    <property type="molecule type" value="Genomic_DNA"/>
</dbReference>
<accession>A0AAV7S715</accession>
<feature type="compositionally biased region" description="Polar residues" evidence="1">
    <location>
        <begin position="1"/>
        <end position="10"/>
    </location>
</feature>
<proteinExistence type="predicted"/>
<protein>
    <submittedName>
        <fullName evidence="2">Uncharacterized protein</fullName>
    </submittedName>
</protein>
<feature type="region of interest" description="Disordered" evidence="1">
    <location>
        <begin position="1"/>
        <end position="23"/>
    </location>
</feature>
<dbReference type="Proteomes" id="UP001066276">
    <property type="component" value="Chromosome 4_2"/>
</dbReference>
<dbReference type="AlphaFoldDB" id="A0AAV7S715"/>
<keyword evidence="3" id="KW-1185">Reference proteome</keyword>